<dbReference type="InterPro" id="IPR040676">
    <property type="entry name" value="DUF5641"/>
</dbReference>
<dbReference type="PANTHER" id="PTHR47331:SF5">
    <property type="entry name" value="RIBONUCLEASE H"/>
    <property type="match status" value="1"/>
</dbReference>
<accession>A0A9R0ESS8</accession>
<dbReference type="Proteomes" id="UP000829999">
    <property type="component" value="Chromosome 21"/>
</dbReference>
<name>A0A9R0ESS8_SPOFR</name>
<dbReference type="RefSeq" id="XP_035457052.2">
    <property type="nucleotide sequence ID" value="XM_035601159.2"/>
</dbReference>
<dbReference type="AlphaFoldDB" id="A0A9R0ESS8"/>
<keyword evidence="2" id="KW-1185">Reference proteome</keyword>
<dbReference type="Pfam" id="PF18701">
    <property type="entry name" value="DUF5641"/>
    <property type="match status" value="1"/>
</dbReference>
<dbReference type="GeneID" id="118280784"/>
<protein>
    <submittedName>
        <fullName evidence="3">Uncharacterized protein LOC118280784</fullName>
    </submittedName>
</protein>
<evidence type="ECO:0000313" key="3">
    <source>
        <dbReference type="RefSeq" id="XP_035457052.2"/>
    </source>
</evidence>
<dbReference type="Pfam" id="PF03564">
    <property type="entry name" value="DUF1759"/>
    <property type="match status" value="1"/>
</dbReference>
<dbReference type="OrthoDB" id="5876180at2759"/>
<dbReference type="PANTHER" id="PTHR47331">
    <property type="entry name" value="PHD-TYPE DOMAIN-CONTAINING PROTEIN"/>
    <property type="match status" value="1"/>
</dbReference>
<gene>
    <name evidence="3" type="primary">LOC118280784</name>
</gene>
<evidence type="ECO:0000259" key="1">
    <source>
        <dbReference type="Pfam" id="PF18701"/>
    </source>
</evidence>
<feature type="domain" description="DUF5641" evidence="1">
    <location>
        <begin position="532"/>
        <end position="626"/>
    </location>
</feature>
<organism evidence="2 3">
    <name type="scientific">Spodoptera frugiperda</name>
    <name type="common">Fall armyworm</name>
    <dbReference type="NCBI Taxonomy" id="7108"/>
    <lineage>
        <taxon>Eukaryota</taxon>
        <taxon>Metazoa</taxon>
        <taxon>Ecdysozoa</taxon>
        <taxon>Arthropoda</taxon>
        <taxon>Hexapoda</taxon>
        <taxon>Insecta</taxon>
        <taxon>Pterygota</taxon>
        <taxon>Neoptera</taxon>
        <taxon>Endopterygota</taxon>
        <taxon>Lepidoptera</taxon>
        <taxon>Glossata</taxon>
        <taxon>Ditrysia</taxon>
        <taxon>Noctuoidea</taxon>
        <taxon>Noctuidae</taxon>
        <taxon>Amphipyrinae</taxon>
        <taxon>Spodoptera</taxon>
    </lineage>
</organism>
<evidence type="ECO:0000313" key="2">
    <source>
        <dbReference type="Proteomes" id="UP000829999"/>
    </source>
</evidence>
<sequence>MADKLVKRRSSMKAKLTTFSAYLNVLKSCDNLSNLQIIELETRFDKFNALYTEFDELQTEIEVSSDKPDEAYATRDQFEQQYYSLVALARSLLPGTDGKSQHRDSTGSEATVLGGTKTNFVRLPRIDLPHFDGSYQNWLEYRDTFISLIHDSSCIDNINKFHYLRASLKGKAAEVIKNIDFKADHYKLAWDLLCERYDNSRLLIDKHLQALFEVAPVTSESSVVLRRLIDTTSKNIRALKSLNEPTEHWDTIIIYMMSVKLDATTSRYWEEYRNTLSGKPTLAQFTTFINNKADLLETLEDNNKHINNNNKQKSYAIVSHGSNKNNNTSINKNITNINKNKITCPMCSRDHLLYMCDSFKKLTIEERKQKANDLKVCTNCLRLGHDEKRCRMTRCKYCSAKHNTLLHMERTEPAPIQNPMPSTSESIALSANSAANIEPCTRSFVLLSTAMVTAVSGSGERCEARILLDNGSTANFITDKLCNKLRLSKDDTRSTITGVGNQTSTSAQSCNLTIESINGDYSVTDASISRLERYQRVECIKQHFWKRFNIEYISSLQQKTKWPASTNGDIALGSLVLIKDKALPPLCWSLGRVAKVYPGSDGVTRVAELKTKRGTIRRGFNNICPLPL</sequence>
<reference evidence="3" key="1">
    <citation type="submission" date="2025-08" db="UniProtKB">
        <authorList>
            <consortium name="RefSeq"/>
        </authorList>
    </citation>
    <scope>IDENTIFICATION</scope>
    <source>
        <tissue evidence="3">Whole larval tissue</tissue>
    </source>
</reference>
<dbReference type="InterPro" id="IPR005312">
    <property type="entry name" value="DUF1759"/>
</dbReference>
<proteinExistence type="predicted"/>